<dbReference type="Proteomes" id="UP000008553">
    <property type="component" value="Unassembled WGS sequence"/>
</dbReference>
<evidence type="ECO:0000313" key="1">
    <source>
        <dbReference type="EMBL" id="EAA16187.1"/>
    </source>
</evidence>
<reference evidence="1 2" key="1">
    <citation type="journal article" date="2002" name="Nature">
        <title>Genome sequence and comparative analysis of the model rodent malaria parasite Plasmodium yoelii yoelii.</title>
        <authorList>
            <person name="Carlton J.M."/>
            <person name="Angiuoli S.V."/>
            <person name="Suh B.B."/>
            <person name="Kooij T.W."/>
            <person name="Pertea M."/>
            <person name="Silva J.C."/>
            <person name="Ermolaeva M.D."/>
            <person name="Allen J.E."/>
            <person name="Selengut J.D."/>
            <person name="Koo H.L."/>
            <person name="Peterson J.D."/>
            <person name="Pop M."/>
            <person name="Kosack D.S."/>
            <person name="Shumway M.F."/>
            <person name="Bidwell S.L."/>
            <person name="Shallom S.J."/>
            <person name="van Aken S.E."/>
            <person name="Riedmuller S.B."/>
            <person name="Feldblyum T.V."/>
            <person name="Cho J.K."/>
            <person name="Quackenbush J."/>
            <person name="Sedegah M."/>
            <person name="Shoaibi A."/>
            <person name="Cummings L.M."/>
            <person name="Florens L."/>
            <person name="Yates J.R."/>
            <person name="Raine J.D."/>
            <person name="Sinden R.E."/>
            <person name="Harris M.A."/>
            <person name="Cunningham D.A."/>
            <person name="Preiser P.R."/>
            <person name="Bergman L.W."/>
            <person name="Vaidya A.B."/>
            <person name="van Lin L.H."/>
            <person name="Janse C.J."/>
            <person name="Waters A.P."/>
            <person name="Smith H.O."/>
            <person name="White O.R."/>
            <person name="Salzberg S.L."/>
            <person name="Venter J.C."/>
            <person name="Fraser C.M."/>
            <person name="Hoffman S.L."/>
            <person name="Gardner M.J."/>
            <person name="Carucci D.J."/>
        </authorList>
    </citation>
    <scope>NUCLEOTIDE SEQUENCE [LARGE SCALE GENOMIC DNA]</scope>
    <source>
        <strain evidence="1 2">17XNL</strain>
    </source>
</reference>
<dbReference type="AlphaFoldDB" id="Q7RGK7"/>
<organism evidence="1 2">
    <name type="scientific">Plasmodium yoelii yoelii</name>
    <dbReference type="NCBI Taxonomy" id="73239"/>
    <lineage>
        <taxon>Eukaryota</taxon>
        <taxon>Sar</taxon>
        <taxon>Alveolata</taxon>
        <taxon>Apicomplexa</taxon>
        <taxon>Aconoidasida</taxon>
        <taxon>Haemosporida</taxon>
        <taxon>Plasmodiidae</taxon>
        <taxon>Plasmodium</taxon>
        <taxon>Plasmodium (Vinckeia)</taxon>
    </lineage>
</organism>
<keyword evidence="2" id="KW-1185">Reference proteome</keyword>
<proteinExistence type="predicted"/>
<sequence>MQIDTRLLHVQASSLYANNETLGQIN</sequence>
<gene>
    <name evidence="1" type="ORF">PY04339</name>
</gene>
<dbReference type="InParanoid" id="Q7RGK7"/>
<comment type="caution">
    <text evidence="1">The sequence shown here is derived from an EMBL/GenBank/DDBJ whole genome shotgun (WGS) entry which is preliminary data.</text>
</comment>
<name>Q7RGK7_PLAYO</name>
<evidence type="ECO:0000313" key="2">
    <source>
        <dbReference type="Proteomes" id="UP000008553"/>
    </source>
</evidence>
<dbReference type="PaxDb" id="73239-Q7RGK7"/>
<protein>
    <submittedName>
        <fullName evidence="1">Uncharacterized protein</fullName>
    </submittedName>
</protein>
<dbReference type="EMBL" id="AABL01001310">
    <property type="protein sequence ID" value="EAA16187.1"/>
    <property type="molecule type" value="Genomic_DNA"/>
</dbReference>
<accession>Q7RGK7</accession>